<name>A0A9Q3IBC6_9BASI</name>
<proteinExistence type="predicted"/>
<feature type="non-terminal residue" evidence="1">
    <location>
        <position position="1"/>
    </location>
</feature>
<dbReference type="AlphaFoldDB" id="A0A9Q3IBC6"/>
<sequence length="244" mass="27902">HTAQGLDAGRGLKPEDPQLYKDGRAIPVNQLPSLEHGGTLPHPPRIHRPLHPQNLPLERPIALRPGSSEFDEFHARTMKIFEEAAAELFERFQMVFMGRRYLSKIITFRNVFRSSSNEGKVALLRTTFADLANPDIKRSVNEWHEWIENLQRLMNPAAGTHIEALSVELEVQIGLDNLVTRAHQTAEGSSRLITLPNVENLQQILLHRLMSSRFIWQTSPALKMVKWSSGQFAMLYFARLLPFR</sequence>
<evidence type="ECO:0000313" key="2">
    <source>
        <dbReference type="Proteomes" id="UP000765509"/>
    </source>
</evidence>
<accession>A0A9Q3IBC6</accession>
<evidence type="ECO:0000313" key="1">
    <source>
        <dbReference type="EMBL" id="MBW0533065.1"/>
    </source>
</evidence>
<keyword evidence="2" id="KW-1185">Reference proteome</keyword>
<protein>
    <submittedName>
        <fullName evidence="1">Uncharacterized protein</fullName>
    </submittedName>
</protein>
<dbReference type="EMBL" id="AVOT02038242">
    <property type="protein sequence ID" value="MBW0533065.1"/>
    <property type="molecule type" value="Genomic_DNA"/>
</dbReference>
<reference evidence="1" key="1">
    <citation type="submission" date="2021-03" db="EMBL/GenBank/DDBJ databases">
        <title>Draft genome sequence of rust myrtle Austropuccinia psidii MF-1, a brazilian biotype.</title>
        <authorList>
            <person name="Quecine M.C."/>
            <person name="Pachon D.M.R."/>
            <person name="Bonatelli M.L."/>
            <person name="Correr F.H."/>
            <person name="Franceschini L.M."/>
            <person name="Leite T.F."/>
            <person name="Margarido G.R.A."/>
            <person name="Almeida C.A."/>
            <person name="Ferrarezi J.A."/>
            <person name="Labate C.A."/>
        </authorList>
    </citation>
    <scope>NUCLEOTIDE SEQUENCE</scope>
    <source>
        <strain evidence="1">MF-1</strain>
    </source>
</reference>
<dbReference type="Proteomes" id="UP000765509">
    <property type="component" value="Unassembled WGS sequence"/>
</dbReference>
<comment type="caution">
    <text evidence="1">The sequence shown here is derived from an EMBL/GenBank/DDBJ whole genome shotgun (WGS) entry which is preliminary data.</text>
</comment>
<organism evidence="1 2">
    <name type="scientific">Austropuccinia psidii MF-1</name>
    <dbReference type="NCBI Taxonomy" id="1389203"/>
    <lineage>
        <taxon>Eukaryota</taxon>
        <taxon>Fungi</taxon>
        <taxon>Dikarya</taxon>
        <taxon>Basidiomycota</taxon>
        <taxon>Pucciniomycotina</taxon>
        <taxon>Pucciniomycetes</taxon>
        <taxon>Pucciniales</taxon>
        <taxon>Sphaerophragmiaceae</taxon>
        <taxon>Austropuccinia</taxon>
    </lineage>
</organism>
<gene>
    <name evidence="1" type="ORF">O181_072780</name>
</gene>